<keyword evidence="2" id="KW-1185">Reference proteome</keyword>
<dbReference type="AlphaFoldDB" id="A0A3P7IY35"/>
<reference evidence="1 2" key="1">
    <citation type="submission" date="2018-11" db="EMBL/GenBank/DDBJ databases">
        <authorList>
            <consortium name="Pathogen Informatics"/>
        </authorList>
    </citation>
    <scope>NUCLEOTIDE SEQUENCE [LARGE SCALE GENOMIC DNA]</scope>
</reference>
<proteinExistence type="predicted"/>
<dbReference type="OrthoDB" id="5851936at2759"/>
<dbReference type="EMBL" id="UYYB01023711">
    <property type="protein sequence ID" value="VDM72109.1"/>
    <property type="molecule type" value="Genomic_DNA"/>
</dbReference>
<organism evidence="1 2">
    <name type="scientific">Strongylus vulgaris</name>
    <name type="common">Blood worm</name>
    <dbReference type="NCBI Taxonomy" id="40348"/>
    <lineage>
        <taxon>Eukaryota</taxon>
        <taxon>Metazoa</taxon>
        <taxon>Ecdysozoa</taxon>
        <taxon>Nematoda</taxon>
        <taxon>Chromadorea</taxon>
        <taxon>Rhabditida</taxon>
        <taxon>Rhabditina</taxon>
        <taxon>Rhabditomorpha</taxon>
        <taxon>Strongyloidea</taxon>
        <taxon>Strongylidae</taxon>
        <taxon>Strongylus</taxon>
    </lineage>
</organism>
<protein>
    <recommendedName>
        <fullName evidence="3">Acyl-CoA dehydrogenase/oxidase N-terminal domain-containing protein</fullName>
    </recommendedName>
</protein>
<gene>
    <name evidence="1" type="ORF">SVUK_LOCUS7107</name>
</gene>
<sequence>MNKFEKEFMIYPEYTDTDDVKAIQGFTEILRKSLELSVDHRELEKHGSLTDPVKAAIQDSAVYSAFIPASYEGLGLGYKDRMKIFE</sequence>
<accession>A0A3P7IY35</accession>
<evidence type="ECO:0000313" key="2">
    <source>
        <dbReference type="Proteomes" id="UP000270094"/>
    </source>
</evidence>
<evidence type="ECO:0008006" key="3">
    <source>
        <dbReference type="Google" id="ProtNLM"/>
    </source>
</evidence>
<dbReference type="Proteomes" id="UP000270094">
    <property type="component" value="Unassembled WGS sequence"/>
</dbReference>
<name>A0A3P7IY35_STRVU</name>
<feature type="non-terminal residue" evidence="1">
    <location>
        <position position="86"/>
    </location>
</feature>
<evidence type="ECO:0000313" key="1">
    <source>
        <dbReference type="EMBL" id="VDM72109.1"/>
    </source>
</evidence>